<evidence type="ECO:0000256" key="3">
    <source>
        <dbReference type="SAM" id="MobiDB-lite"/>
    </source>
</evidence>
<proteinExistence type="predicted"/>
<dbReference type="Pfam" id="PF02738">
    <property type="entry name" value="MoCoBD_1"/>
    <property type="match status" value="1"/>
</dbReference>
<dbReference type="InterPro" id="IPR000674">
    <property type="entry name" value="Ald_Oxase/Xan_DH_a/b"/>
</dbReference>
<dbReference type="GO" id="GO:0016491">
    <property type="term" value="F:oxidoreductase activity"/>
    <property type="evidence" value="ECO:0007669"/>
    <property type="project" value="UniProtKB-KW"/>
</dbReference>
<dbReference type="InterPro" id="IPR037165">
    <property type="entry name" value="AldOxase/xan_DH_Mopterin-bd_sf"/>
</dbReference>
<dbReference type="InterPro" id="IPR016208">
    <property type="entry name" value="Ald_Oxase/xanthine_DH-like"/>
</dbReference>
<dbReference type="EMBL" id="CP013069">
    <property type="protein sequence ID" value="ALV30482.1"/>
    <property type="molecule type" value="Genomic_DNA"/>
</dbReference>
<dbReference type="SUPFAM" id="SSF54665">
    <property type="entry name" value="CO dehydrogenase molybdoprotein N-domain-like"/>
    <property type="match status" value="1"/>
</dbReference>
<dbReference type="SMART" id="SM01008">
    <property type="entry name" value="Ald_Xan_dh_C"/>
    <property type="match status" value="1"/>
</dbReference>
<dbReference type="SUPFAM" id="SSF56003">
    <property type="entry name" value="Molybdenum cofactor-binding domain"/>
    <property type="match status" value="1"/>
</dbReference>
<geneLocation type="plasmid" evidence="5 6">
    <name>p.p-1</name>
</geneLocation>
<dbReference type="GO" id="GO:0005506">
    <property type="term" value="F:iron ion binding"/>
    <property type="evidence" value="ECO:0007669"/>
    <property type="project" value="InterPro"/>
</dbReference>
<dbReference type="Proteomes" id="UP000064921">
    <property type="component" value="Plasmid p.p-1"/>
</dbReference>
<dbReference type="Gene3D" id="3.30.365.10">
    <property type="entry name" value="Aldehyde oxidase/xanthine dehydrogenase, molybdopterin binding domain"/>
    <property type="match status" value="4"/>
</dbReference>
<dbReference type="InterPro" id="IPR036856">
    <property type="entry name" value="Ald_Oxase/Xan_DH_a/b_sf"/>
</dbReference>
<protein>
    <submittedName>
        <fullName evidence="5">Xanthine dehydrogenase</fullName>
    </submittedName>
</protein>
<organism evidence="5 6">
    <name type="scientific">Pannonibacter phragmitetus</name>
    <dbReference type="NCBI Taxonomy" id="121719"/>
    <lineage>
        <taxon>Bacteria</taxon>
        <taxon>Pseudomonadati</taxon>
        <taxon>Pseudomonadota</taxon>
        <taxon>Alphaproteobacteria</taxon>
        <taxon>Hyphomicrobiales</taxon>
        <taxon>Stappiaceae</taxon>
        <taxon>Pannonibacter</taxon>
    </lineage>
</organism>
<feature type="compositionally biased region" description="Acidic residues" evidence="3">
    <location>
        <begin position="82"/>
        <end position="92"/>
    </location>
</feature>
<dbReference type="Gene3D" id="3.90.1170.50">
    <property type="entry name" value="Aldehyde oxidase/xanthine dehydrogenase, a/b hammerhead"/>
    <property type="match status" value="1"/>
</dbReference>
<evidence type="ECO:0000313" key="5">
    <source>
        <dbReference type="EMBL" id="ALV30482.1"/>
    </source>
</evidence>
<dbReference type="PANTHER" id="PTHR11908">
    <property type="entry name" value="XANTHINE DEHYDROGENASE"/>
    <property type="match status" value="1"/>
</dbReference>
<dbReference type="KEGG" id="pphr:APZ00_24940"/>
<dbReference type="Pfam" id="PF01315">
    <property type="entry name" value="Ald_Xan_dh_C"/>
    <property type="match status" value="1"/>
</dbReference>
<keyword evidence="6" id="KW-1185">Reference proteome</keyword>
<sequence length="731" mass="78593">MALDQLPDRARIDARDKVRGMTLYAADFQFPGLLHAVLVPSRIAKGKVVHVDTAGALAVPGVLRVLTLEDFPKPNPDFEAPTAEDEEEEGEEGYSVPPTVVDTIAYRGQPIAVVIAETLEAAIEGAEKVTGEFEEEPFTVVMESSDAHREPDDHEIVVGDAAEALERASVIVDEIYVSPTQHHNPLELLGATAVFEDGRLIIYDTTQHTMGIKNAVAASLWIDPARIDVKSTSVGGGFGQKAAPHGYSVIAAHAAILTGRPVRIVIPRGHIFHIASYRPRSLHRIRLGADSSGKMIAAHYIAEHENSLEGGLSPAEYHEGTPRLYNIANYHGGGIQVRLDRPDAGFMRCPFPHQACFAFESAVDELAYKLGMDPVALRLNNDGQTDPLSGKPYSSRFVAECITEGARRFGWSRRSHAPASMTMPDGTQIGWGMALGNYPSPMSPAIATLRISANGRTRIAISGHEMGQGIKTTIANVLLQGLDIDPDGLEVIVGDTSAAPQHQTGASCGTAGCVPATLKAVMRMQAALRDLLDGRSVPGNIHRQLATVRRPYLQVEVSEVAPGQGAEAIEYLRVSGDGATGPEYPDFTSMSWIAHFVEVRVEPTTRRIRMPRCVSIADCGRVISPRTARSQVHGGVVWAFSAALREATEIDPRYGGYLNCDLAEYVVPVNSDIGEIEVGFVDKPDPLANSAGLKSLGEVVMAGASAAIANAIFHATGKRLRSMPFRVEDLL</sequence>
<dbReference type="InterPro" id="IPR008274">
    <property type="entry name" value="AldOxase/xan_DH_MoCoBD1"/>
</dbReference>
<dbReference type="PANTHER" id="PTHR11908:SF132">
    <property type="entry name" value="ALDEHYDE OXIDASE 1-RELATED"/>
    <property type="match status" value="1"/>
</dbReference>
<evidence type="ECO:0000259" key="4">
    <source>
        <dbReference type="SMART" id="SM01008"/>
    </source>
</evidence>
<dbReference type="RefSeq" id="WP_058901023.1">
    <property type="nucleotide sequence ID" value="NZ_CP013069.1"/>
</dbReference>
<evidence type="ECO:0000256" key="1">
    <source>
        <dbReference type="ARBA" id="ARBA00022505"/>
    </source>
</evidence>
<dbReference type="InterPro" id="IPR046867">
    <property type="entry name" value="AldOxase/xan_DH_MoCoBD2"/>
</dbReference>
<evidence type="ECO:0000313" key="6">
    <source>
        <dbReference type="Proteomes" id="UP000064921"/>
    </source>
</evidence>
<dbReference type="AlphaFoldDB" id="A0A0U3PCF6"/>
<accession>A0A0U3PCF6</accession>
<keyword evidence="1" id="KW-0500">Molybdenum</keyword>
<feature type="domain" description="Aldehyde oxidase/xanthine dehydrogenase a/b hammerhead" evidence="4">
    <location>
        <begin position="19"/>
        <end position="137"/>
    </location>
</feature>
<name>A0A0U3PCF6_9HYPH</name>
<dbReference type="Pfam" id="PF20256">
    <property type="entry name" value="MoCoBD_2"/>
    <property type="match status" value="1"/>
</dbReference>
<gene>
    <name evidence="5" type="ORF">APZ00_24940</name>
</gene>
<reference evidence="5 6" key="1">
    <citation type="submission" date="2015-10" db="EMBL/GenBank/DDBJ databases">
        <title>The world's first case of liver abscess caused by Pannonibacter phragmitetus.</title>
        <authorList>
            <person name="Ming D."/>
            <person name="Wang M."/>
            <person name="Zhou Y."/>
            <person name="Jiang T."/>
            <person name="Hu S."/>
        </authorList>
    </citation>
    <scope>NUCLEOTIDE SEQUENCE [LARGE SCALE GENOMIC DNA]</scope>
    <source>
        <strain evidence="5 6">31801</strain>
        <plasmid evidence="6">Plasmid p.p-1</plasmid>
    </source>
</reference>
<keyword evidence="2" id="KW-0560">Oxidoreductase</keyword>
<feature type="region of interest" description="Disordered" evidence="3">
    <location>
        <begin position="73"/>
        <end position="95"/>
    </location>
</feature>
<evidence type="ECO:0000256" key="2">
    <source>
        <dbReference type="ARBA" id="ARBA00023002"/>
    </source>
</evidence>
<keyword evidence="5" id="KW-0614">Plasmid</keyword>